<evidence type="ECO:0000313" key="2">
    <source>
        <dbReference type="EMBL" id="QHT90097.1"/>
    </source>
</evidence>
<dbReference type="AlphaFoldDB" id="A0A6C0ICG6"/>
<accession>A0A6C0ICG6</accession>
<dbReference type="EMBL" id="MN740152">
    <property type="protein sequence ID" value="QHT90097.1"/>
    <property type="molecule type" value="Genomic_DNA"/>
</dbReference>
<protein>
    <recommendedName>
        <fullName evidence="1">Glycosyltransferase 2-like domain-containing protein</fullName>
    </recommendedName>
</protein>
<dbReference type="Gene3D" id="3.90.550.10">
    <property type="entry name" value="Spore Coat Polysaccharide Biosynthesis Protein SpsA, Chain A"/>
    <property type="match status" value="1"/>
</dbReference>
<dbReference type="Pfam" id="PF00535">
    <property type="entry name" value="Glycos_transf_2"/>
    <property type="match status" value="1"/>
</dbReference>
<proteinExistence type="predicted"/>
<dbReference type="SUPFAM" id="SSF53448">
    <property type="entry name" value="Nucleotide-diphospho-sugar transferases"/>
    <property type="match status" value="1"/>
</dbReference>
<feature type="domain" description="Glycosyltransferase 2-like" evidence="1">
    <location>
        <begin position="53"/>
        <end position="108"/>
    </location>
</feature>
<reference evidence="2" key="1">
    <citation type="journal article" date="2020" name="Nature">
        <title>Giant virus diversity and host interactions through global metagenomics.</title>
        <authorList>
            <person name="Schulz F."/>
            <person name="Roux S."/>
            <person name="Paez-Espino D."/>
            <person name="Jungbluth S."/>
            <person name="Walsh D.A."/>
            <person name="Denef V.J."/>
            <person name="McMahon K.D."/>
            <person name="Konstantinidis K.T."/>
            <person name="Eloe-Fadrosh E.A."/>
            <person name="Kyrpides N.C."/>
            <person name="Woyke T."/>
        </authorList>
    </citation>
    <scope>NUCLEOTIDE SEQUENCE</scope>
    <source>
        <strain evidence="2">GVMAG-M-3300023184-62</strain>
    </source>
</reference>
<organism evidence="2">
    <name type="scientific">viral metagenome</name>
    <dbReference type="NCBI Taxonomy" id="1070528"/>
    <lineage>
        <taxon>unclassified sequences</taxon>
        <taxon>metagenomes</taxon>
        <taxon>organismal metagenomes</taxon>
    </lineage>
</organism>
<evidence type="ECO:0000259" key="1">
    <source>
        <dbReference type="Pfam" id="PF00535"/>
    </source>
</evidence>
<dbReference type="InterPro" id="IPR029044">
    <property type="entry name" value="Nucleotide-diphossugar_trans"/>
</dbReference>
<dbReference type="InterPro" id="IPR001173">
    <property type="entry name" value="Glyco_trans_2-like"/>
</dbReference>
<sequence length="222" mass="26066">MLLSILICTVPQRKEFLRRLCESLYTQLATSKYKDIVEIIVAEDDFKITTGQKRNILIEKSIGKYVCFIDDDDTISDNYISALLPILEKDTYDCVGWKYRFVFYGEPIGPLGTISLQNTEWLDTIERLCKPICHLSQVRAHIASSVKFPDRSHGEDALWSKEICKLLKNEYFLDELMYNYQACPNFSIAEKKENVENFKSFLFTDFDFEKMETLNFRHLKFE</sequence>
<name>A0A6C0ICG6_9ZZZZ</name>